<proteinExistence type="predicted"/>
<evidence type="ECO:0000313" key="2">
    <source>
        <dbReference type="Proteomes" id="UP001152622"/>
    </source>
</evidence>
<dbReference type="EMBL" id="JAINUF010000003">
    <property type="protein sequence ID" value="KAJ8370998.1"/>
    <property type="molecule type" value="Genomic_DNA"/>
</dbReference>
<organism evidence="1 2">
    <name type="scientific">Synaphobranchus kaupii</name>
    <name type="common">Kaup's arrowtooth eel</name>
    <dbReference type="NCBI Taxonomy" id="118154"/>
    <lineage>
        <taxon>Eukaryota</taxon>
        <taxon>Metazoa</taxon>
        <taxon>Chordata</taxon>
        <taxon>Craniata</taxon>
        <taxon>Vertebrata</taxon>
        <taxon>Euteleostomi</taxon>
        <taxon>Actinopterygii</taxon>
        <taxon>Neopterygii</taxon>
        <taxon>Teleostei</taxon>
        <taxon>Anguilliformes</taxon>
        <taxon>Synaphobranchidae</taxon>
        <taxon>Synaphobranchus</taxon>
    </lineage>
</organism>
<evidence type="ECO:0000313" key="1">
    <source>
        <dbReference type="EMBL" id="KAJ8370998.1"/>
    </source>
</evidence>
<comment type="caution">
    <text evidence="1">The sequence shown here is derived from an EMBL/GenBank/DDBJ whole genome shotgun (WGS) entry which is preliminary data.</text>
</comment>
<name>A0A9Q1J8E0_SYNKA</name>
<dbReference type="Proteomes" id="UP001152622">
    <property type="component" value="Chromosome 3"/>
</dbReference>
<gene>
    <name evidence="1" type="ORF">SKAU_G00110260</name>
</gene>
<protein>
    <submittedName>
        <fullName evidence="1">Uncharacterized protein</fullName>
    </submittedName>
</protein>
<accession>A0A9Q1J8E0</accession>
<sequence>MTNKPKSLHLSEIRSRIFGPIPAIREPVTSSCLIQCNRDALPAPKRRSSPSTLHALTPKTVPASPFLCLF</sequence>
<reference evidence="1" key="1">
    <citation type="journal article" date="2023" name="Science">
        <title>Genome structures resolve the early diversification of teleost fishes.</title>
        <authorList>
            <person name="Parey E."/>
            <person name="Louis A."/>
            <person name="Montfort J."/>
            <person name="Bouchez O."/>
            <person name="Roques C."/>
            <person name="Iampietro C."/>
            <person name="Lluch J."/>
            <person name="Castinel A."/>
            <person name="Donnadieu C."/>
            <person name="Desvignes T."/>
            <person name="Floi Bucao C."/>
            <person name="Jouanno E."/>
            <person name="Wen M."/>
            <person name="Mejri S."/>
            <person name="Dirks R."/>
            <person name="Jansen H."/>
            <person name="Henkel C."/>
            <person name="Chen W.J."/>
            <person name="Zahm M."/>
            <person name="Cabau C."/>
            <person name="Klopp C."/>
            <person name="Thompson A.W."/>
            <person name="Robinson-Rechavi M."/>
            <person name="Braasch I."/>
            <person name="Lecointre G."/>
            <person name="Bobe J."/>
            <person name="Postlethwait J.H."/>
            <person name="Berthelot C."/>
            <person name="Roest Crollius H."/>
            <person name="Guiguen Y."/>
        </authorList>
    </citation>
    <scope>NUCLEOTIDE SEQUENCE</scope>
    <source>
        <strain evidence="1">WJC10195</strain>
    </source>
</reference>
<keyword evidence="2" id="KW-1185">Reference proteome</keyword>
<dbReference type="AlphaFoldDB" id="A0A9Q1J8E0"/>